<protein>
    <submittedName>
        <fullName evidence="7">Uncharacterized protein</fullName>
    </submittedName>
</protein>
<gene>
    <name evidence="7" type="ORF">Ctob_008488</name>
</gene>
<evidence type="ECO:0000256" key="6">
    <source>
        <dbReference type="SAM" id="MobiDB-lite"/>
    </source>
</evidence>
<accession>A0A0M0JZS5</accession>
<keyword evidence="3" id="KW-0805">Transcription regulation</keyword>
<evidence type="ECO:0000256" key="2">
    <source>
        <dbReference type="ARBA" id="ARBA00007646"/>
    </source>
</evidence>
<dbReference type="EMBL" id="JWZX01001859">
    <property type="protein sequence ID" value="KOO32050.1"/>
    <property type="molecule type" value="Genomic_DNA"/>
</dbReference>
<dbReference type="AlphaFoldDB" id="A0A0M0JZS5"/>
<dbReference type="Pfam" id="PF02291">
    <property type="entry name" value="TFIID-31kDa"/>
    <property type="match status" value="1"/>
</dbReference>
<feature type="compositionally biased region" description="Low complexity" evidence="6">
    <location>
        <begin position="138"/>
        <end position="158"/>
    </location>
</feature>
<evidence type="ECO:0000313" key="8">
    <source>
        <dbReference type="Proteomes" id="UP000037460"/>
    </source>
</evidence>
<dbReference type="InterPro" id="IPR051431">
    <property type="entry name" value="TFIID_subunit_9"/>
</dbReference>
<reference evidence="8" key="1">
    <citation type="journal article" date="2015" name="PLoS Genet.">
        <title>Genome Sequence and Transcriptome Analyses of Chrysochromulina tobin: Metabolic Tools for Enhanced Algal Fitness in the Prominent Order Prymnesiales (Haptophyceae).</title>
        <authorList>
            <person name="Hovde B.T."/>
            <person name="Deodato C.R."/>
            <person name="Hunsperger H.M."/>
            <person name="Ryken S.A."/>
            <person name="Yost W."/>
            <person name="Jha R.K."/>
            <person name="Patterson J."/>
            <person name="Monnat R.J. Jr."/>
            <person name="Barlow S.B."/>
            <person name="Starkenburg S.R."/>
            <person name="Cattolico R.A."/>
        </authorList>
    </citation>
    <scope>NUCLEOTIDE SEQUENCE</scope>
    <source>
        <strain evidence="8">CCMP291</strain>
    </source>
</reference>
<organism evidence="7 8">
    <name type="scientific">Chrysochromulina tobinii</name>
    <dbReference type="NCBI Taxonomy" id="1460289"/>
    <lineage>
        <taxon>Eukaryota</taxon>
        <taxon>Haptista</taxon>
        <taxon>Haptophyta</taxon>
        <taxon>Prymnesiophyceae</taxon>
        <taxon>Prymnesiales</taxon>
        <taxon>Chrysochromulinaceae</taxon>
        <taxon>Chrysochromulina</taxon>
    </lineage>
</organism>
<evidence type="ECO:0000256" key="4">
    <source>
        <dbReference type="ARBA" id="ARBA00023163"/>
    </source>
</evidence>
<keyword evidence="4" id="KW-0804">Transcription</keyword>
<dbReference type="Gene3D" id="1.10.20.10">
    <property type="entry name" value="Histone, subunit A"/>
    <property type="match status" value="1"/>
</dbReference>
<dbReference type="PANTHER" id="PTHR48068">
    <property type="entry name" value="TAF9 RNA POLYMERASE II, TATA BOX-BINDING PROTEIN (TBP)-ASSOCIATED FACTOR"/>
    <property type="match status" value="1"/>
</dbReference>
<keyword evidence="8" id="KW-1185">Reference proteome</keyword>
<dbReference type="GO" id="GO:0003713">
    <property type="term" value="F:transcription coactivator activity"/>
    <property type="evidence" value="ECO:0007669"/>
    <property type="project" value="TreeGrafter"/>
</dbReference>
<evidence type="ECO:0000313" key="7">
    <source>
        <dbReference type="EMBL" id="KOO32050.1"/>
    </source>
</evidence>
<comment type="similarity">
    <text evidence="2">Belongs to the TAF9 family.</text>
</comment>
<dbReference type="GO" id="GO:0005669">
    <property type="term" value="C:transcription factor TFIID complex"/>
    <property type="evidence" value="ECO:0007669"/>
    <property type="project" value="TreeGrafter"/>
</dbReference>
<dbReference type="InterPro" id="IPR003162">
    <property type="entry name" value="TFIID-31"/>
</dbReference>
<dbReference type="GO" id="GO:0051123">
    <property type="term" value="P:RNA polymerase II preinitiation complex assembly"/>
    <property type="evidence" value="ECO:0007669"/>
    <property type="project" value="TreeGrafter"/>
</dbReference>
<sequence>MEAAVNSARRRLLGLEDRIPWNAVKKSWAATQQKWKNIVTSALDFNALAQELLVLESMLTSNSMAPDWQSHKAAWIMRVKQCAGPAVLEQLVGVLENTIQWHRILVAPDGRPLSAEELASGQFGVGGFPPTPLPPPLSLTLTARANGGAGSSGAASPSTVPDPPDGVPRAAARMQMLLLAMGAKDYDPKVVVQLLDVMYVWTASVLNDASLYARMRVLGSDSATRQHTLQLAMAAEPPIEEVDVVLAVRGRAEHLWTSAAARDVIAQQAADINTEPMPILPRQPVVTLPTDLSQCLPCAHAAEPRP</sequence>
<evidence type="ECO:0000256" key="5">
    <source>
        <dbReference type="ARBA" id="ARBA00023242"/>
    </source>
</evidence>
<keyword evidence="5" id="KW-0539">Nucleus</keyword>
<dbReference type="GO" id="GO:0046982">
    <property type="term" value="F:protein heterodimerization activity"/>
    <property type="evidence" value="ECO:0007669"/>
    <property type="project" value="InterPro"/>
</dbReference>
<comment type="subcellular location">
    <subcellularLocation>
        <location evidence="1">Nucleus</location>
    </subcellularLocation>
</comment>
<dbReference type="Proteomes" id="UP000037460">
    <property type="component" value="Unassembled WGS sequence"/>
</dbReference>
<dbReference type="GO" id="GO:0016251">
    <property type="term" value="F:RNA polymerase II general transcription initiation factor activity"/>
    <property type="evidence" value="ECO:0007669"/>
    <property type="project" value="TreeGrafter"/>
</dbReference>
<name>A0A0M0JZS5_9EUKA</name>
<dbReference type="OrthoDB" id="341924at2759"/>
<dbReference type="GO" id="GO:0000124">
    <property type="term" value="C:SAGA complex"/>
    <property type="evidence" value="ECO:0007669"/>
    <property type="project" value="TreeGrafter"/>
</dbReference>
<evidence type="ECO:0000256" key="3">
    <source>
        <dbReference type="ARBA" id="ARBA00023015"/>
    </source>
</evidence>
<proteinExistence type="inferred from homology"/>
<comment type="caution">
    <text evidence="7">The sequence shown here is derived from an EMBL/GenBank/DDBJ whole genome shotgun (WGS) entry which is preliminary data.</text>
</comment>
<dbReference type="InterPro" id="IPR009072">
    <property type="entry name" value="Histone-fold"/>
</dbReference>
<evidence type="ECO:0000256" key="1">
    <source>
        <dbReference type="ARBA" id="ARBA00004123"/>
    </source>
</evidence>
<feature type="region of interest" description="Disordered" evidence="6">
    <location>
        <begin position="136"/>
        <end position="167"/>
    </location>
</feature>
<dbReference type="PANTHER" id="PTHR48068:SF4">
    <property type="entry name" value="TATA-BOX BINDING PROTEIN ASSOCIATED FACTOR 9"/>
    <property type="match status" value="1"/>
</dbReference>
<dbReference type="CDD" id="cd07979">
    <property type="entry name" value="HFD_TAF9"/>
    <property type="match status" value="1"/>
</dbReference>